<dbReference type="RefSeq" id="WP_017842223.1">
    <property type="nucleotide sequence ID" value="NZ_CP035467.1"/>
</dbReference>
<protein>
    <submittedName>
        <fullName evidence="1">DUF4390 domain-containing protein</fullName>
    </submittedName>
</protein>
<dbReference type="EMBL" id="CP035467">
    <property type="protein sequence ID" value="QCW83929.1"/>
    <property type="molecule type" value="Genomic_DNA"/>
</dbReference>
<gene>
    <name evidence="1" type="ORF">EQU24_18050</name>
</gene>
<evidence type="ECO:0000313" key="2">
    <source>
        <dbReference type="Proteomes" id="UP000305881"/>
    </source>
</evidence>
<name>A0A4P9UR38_METBY</name>
<sequence>MRVFVNTNRLLSIGIWIAVLAGLLARPAFLHADESKIEVRSIDFALRDGQYYLSADIHYQLTQTAREALQKGIPLYWDVLIKVVHERAWLWNKTLVDFKIRYRIQYHALLNNYRVTNITSSDSTSYASLSEALAGMSAIRNIAVLNEDDLVEDESYQVGVKTRFDREALPLPLRPATYINPQWYLSSDWLQWPVQK</sequence>
<dbReference type="InterPro" id="IPR025500">
    <property type="entry name" value="DUF4390"/>
</dbReference>
<dbReference type="Proteomes" id="UP000305881">
    <property type="component" value="Chromosome"/>
</dbReference>
<dbReference type="OrthoDB" id="6198507at2"/>
<accession>A0A4P9UR38</accession>
<dbReference type="KEGG" id="mbur:EQU24_18050"/>
<dbReference type="STRING" id="675511.GCA_000341735_03840"/>
<dbReference type="Pfam" id="PF14334">
    <property type="entry name" value="DUF4390"/>
    <property type="match status" value="1"/>
</dbReference>
<dbReference type="AlphaFoldDB" id="A0A4P9UR38"/>
<keyword evidence="2" id="KW-1185">Reference proteome</keyword>
<proteinExistence type="predicted"/>
<organism evidence="1 2">
    <name type="scientific">Methylotuvimicrobium buryatense</name>
    <name type="common">Methylomicrobium buryatense</name>
    <dbReference type="NCBI Taxonomy" id="95641"/>
    <lineage>
        <taxon>Bacteria</taxon>
        <taxon>Pseudomonadati</taxon>
        <taxon>Pseudomonadota</taxon>
        <taxon>Gammaproteobacteria</taxon>
        <taxon>Methylococcales</taxon>
        <taxon>Methylococcaceae</taxon>
        <taxon>Methylotuvimicrobium</taxon>
    </lineage>
</organism>
<reference evidence="2" key="1">
    <citation type="journal article" date="2019" name="J. Bacteriol.">
        <title>A Mutagenic Screen Identifies a TonB-Dependent Receptor Required for the Lanthanide Metal Switch in the Type I Methanotroph 'Methylotuvimicrobium buryatense' 5GB1C.</title>
        <authorList>
            <person name="Groom J.D."/>
            <person name="Ford S.M."/>
            <person name="Pesesky M.W."/>
            <person name="Lidstrom M.E."/>
        </authorList>
    </citation>
    <scope>NUCLEOTIDE SEQUENCE [LARGE SCALE GENOMIC DNA]</scope>
    <source>
        <strain evidence="2">5GB1C</strain>
    </source>
</reference>
<evidence type="ECO:0000313" key="1">
    <source>
        <dbReference type="EMBL" id="QCW83929.1"/>
    </source>
</evidence>